<dbReference type="PANTHER" id="PTHR31111:SF138">
    <property type="entry name" value="F-BOX ASSOCIATED DOMAIN-CONTAINING PROTEIN"/>
    <property type="match status" value="1"/>
</dbReference>
<dbReference type="STRING" id="81972.D7KY15"/>
<dbReference type="AlphaFoldDB" id="D7KY15"/>
<dbReference type="InterPro" id="IPR036047">
    <property type="entry name" value="F-box-like_dom_sf"/>
</dbReference>
<dbReference type="SMART" id="SM00256">
    <property type="entry name" value="FBOX"/>
    <property type="match status" value="1"/>
</dbReference>
<gene>
    <name evidence="2" type="ORF">ARALYDRAFT_894842</name>
</gene>
<dbReference type="InterPro" id="IPR013187">
    <property type="entry name" value="F-box-assoc_dom_typ3"/>
</dbReference>
<proteinExistence type="predicted"/>
<organism evidence="3">
    <name type="scientific">Arabidopsis lyrata subsp. lyrata</name>
    <name type="common">Lyre-leaved rock-cress</name>
    <dbReference type="NCBI Taxonomy" id="81972"/>
    <lineage>
        <taxon>Eukaryota</taxon>
        <taxon>Viridiplantae</taxon>
        <taxon>Streptophyta</taxon>
        <taxon>Embryophyta</taxon>
        <taxon>Tracheophyta</taxon>
        <taxon>Spermatophyta</taxon>
        <taxon>Magnoliopsida</taxon>
        <taxon>eudicotyledons</taxon>
        <taxon>Gunneridae</taxon>
        <taxon>Pentapetalae</taxon>
        <taxon>rosids</taxon>
        <taxon>malvids</taxon>
        <taxon>Brassicales</taxon>
        <taxon>Brassicaceae</taxon>
        <taxon>Camelineae</taxon>
        <taxon>Arabidopsis</taxon>
    </lineage>
</organism>
<feature type="domain" description="F-box" evidence="1">
    <location>
        <begin position="3"/>
        <end position="48"/>
    </location>
</feature>
<dbReference type="Gramene" id="scaffold_201916.1">
    <property type="protein sequence ID" value="scaffold_201916.1"/>
    <property type="gene ID" value="scaffold_201916.1"/>
</dbReference>
<dbReference type="SUPFAM" id="SSF81383">
    <property type="entry name" value="F-box domain"/>
    <property type="match status" value="1"/>
</dbReference>
<dbReference type="EMBL" id="GL348714">
    <property type="protein sequence ID" value="EFH65031.1"/>
    <property type="molecule type" value="Genomic_DNA"/>
</dbReference>
<keyword evidence="3" id="KW-1185">Reference proteome</keyword>
<sequence length="344" mass="39556">MVKTSFETLPLDMQMEILSRLPLKSLMGCMCVSKKWASIIRSKAFRDHYLSRSMTRPRVLFVANHREFHKFTSEAFFYSVYQEEEPLWLSGKQQMRSEEVPLLKVSQPILGLICQQGNTKIVICNPGSKNCRTLPQIKVPKGASMTSFFGYDKDKDVFKVLCITKATKEYQVCTVRSDEESSFWRPIRYEHDHAPVTEGLFKGGVLYYGALSTSDKSVVMSFNVSSEEFSVIELPNEVKIDHHWTLVNYKGDIEGRCWKLGGDRIEIPHWTKTVDNKKFYFKGTIGTGELAFAPERGTWFGGPLFVLYYDEASTNLRSFEIKGMVPQNHSVRTFLDHVDSTWLM</sequence>
<dbReference type="InterPro" id="IPR017451">
    <property type="entry name" value="F-box-assoc_interact_dom"/>
</dbReference>
<reference evidence="3" key="1">
    <citation type="journal article" date="2011" name="Nat. Genet.">
        <title>The Arabidopsis lyrata genome sequence and the basis of rapid genome size change.</title>
        <authorList>
            <person name="Hu T.T."/>
            <person name="Pattyn P."/>
            <person name="Bakker E.G."/>
            <person name="Cao J."/>
            <person name="Cheng J.-F."/>
            <person name="Clark R.M."/>
            <person name="Fahlgren N."/>
            <person name="Fawcett J.A."/>
            <person name="Grimwood J."/>
            <person name="Gundlach H."/>
            <person name="Haberer G."/>
            <person name="Hollister J.D."/>
            <person name="Ossowski S."/>
            <person name="Ottilar R.P."/>
            <person name="Salamov A.A."/>
            <person name="Schneeberger K."/>
            <person name="Spannagl M."/>
            <person name="Wang X."/>
            <person name="Yang L."/>
            <person name="Nasrallah M.E."/>
            <person name="Bergelson J."/>
            <person name="Carrington J.C."/>
            <person name="Gaut B.S."/>
            <person name="Schmutz J."/>
            <person name="Mayer K.F.X."/>
            <person name="Van de Peer Y."/>
            <person name="Grigoriev I.V."/>
            <person name="Nordborg M."/>
            <person name="Weigel D."/>
            <person name="Guo Y.-L."/>
        </authorList>
    </citation>
    <scope>NUCLEOTIDE SEQUENCE [LARGE SCALE GENOMIC DNA]</scope>
    <source>
        <strain evidence="3">cv. MN47</strain>
    </source>
</reference>
<dbReference type="Pfam" id="PF00646">
    <property type="entry name" value="F-box"/>
    <property type="match status" value="1"/>
</dbReference>
<dbReference type="Pfam" id="PF08268">
    <property type="entry name" value="FBA_3"/>
    <property type="match status" value="2"/>
</dbReference>
<evidence type="ECO:0000313" key="3">
    <source>
        <dbReference type="Proteomes" id="UP000008694"/>
    </source>
</evidence>
<accession>D7KY15</accession>
<dbReference type="NCBIfam" id="TIGR01640">
    <property type="entry name" value="F_box_assoc_1"/>
    <property type="match status" value="1"/>
</dbReference>
<dbReference type="HOGENOM" id="CLU_027176_8_1_1"/>
<evidence type="ECO:0000313" key="2">
    <source>
        <dbReference type="EMBL" id="EFH65031.1"/>
    </source>
</evidence>
<dbReference type="PANTHER" id="PTHR31111">
    <property type="entry name" value="BNAA05G37150D PROTEIN-RELATED"/>
    <property type="match status" value="1"/>
</dbReference>
<evidence type="ECO:0000259" key="1">
    <source>
        <dbReference type="PROSITE" id="PS50181"/>
    </source>
</evidence>
<dbReference type="Gene3D" id="1.20.1280.50">
    <property type="match status" value="1"/>
</dbReference>
<dbReference type="InterPro" id="IPR001810">
    <property type="entry name" value="F-box_dom"/>
</dbReference>
<protein>
    <recommendedName>
        <fullName evidence="1">F-box domain-containing protein</fullName>
    </recommendedName>
</protein>
<dbReference type="Proteomes" id="UP000008694">
    <property type="component" value="Unassembled WGS sequence"/>
</dbReference>
<name>D7KY15_ARALL</name>
<dbReference type="PROSITE" id="PS50181">
    <property type="entry name" value="FBOX"/>
    <property type="match status" value="1"/>
</dbReference>